<keyword evidence="3" id="KW-1185">Reference proteome</keyword>
<evidence type="ECO:0000313" key="2">
    <source>
        <dbReference type="EMBL" id="CAL8146009.1"/>
    </source>
</evidence>
<name>A0ABP1S7M4_9HEXA</name>
<dbReference type="Proteomes" id="UP001642540">
    <property type="component" value="Unassembled WGS sequence"/>
</dbReference>
<accession>A0ABP1S7M4</accession>
<dbReference type="EMBL" id="CAXLJM020000164">
    <property type="protein sequence ID" value="CAL8146009.1"/>
    <property type="molecule type" value="Genomic_DNA"/>
</dbReference>
<feature type="chain" id="PRO_5046846975" evidence="1">
    <location>
        <begin position="18"/>
        <end position="143"/>
    </location>
</feature>
<gene>
    <name evidence="2" type="ORF">ODALV1_LOCUS30673</name>
</gene>
<keyword evidence="1" id="KW-0732">Signal</keyword>
<reference evidence="2 3" key="1">
    <citation type="submission" date="2024-08" db="EMBL/GenBank/DDBJ databases">
        <authorList>
            <person name="Cucini C."/>
            <person name="Frati F."/>
        </authorList>
    </citation>
    <scope>NUCLEOTIDE SEQUENCE [LARGE SCALE GENOMIC DNA]</scope>
</reference>
<protein>
    <submittedName>
        <fullName evidence="2">Uncharacterized protein</fullName>
    </submittedName>
</protein>
<evidence type="ECO:0000313" key="3">
    <source>
        <dbReference type="Proteomes" id="UP001642540"/>
    </source>
</evidence>
<sequence>MPCLECGWGFLNPLCACLSWLAEYCIQFKNFLERNCCQRDRYSNNDTVDADLVADERVNVRQLYVLKNGRHMNVRENVGELVVRENVGQLDVPQNVAQLEVPMVLNPVPQAGRSNAPSSIEGRPLLLAYTELSLPRDYEETAL</sequence>
<organism evidence="2 3">
    <name type="scientific">Orchesella dallaii</name>
    <dbReference type="NCBI Taxonomy" id="48710"/>
    <lineage>
        <taxon>Eukaryota</taxon>
        <taxon>Metazoa</taxon>
        <taxon>Ecdysozoa</taxon>
        <taxon>Arthropoda</taxon>
        <taxon>Hexapoda</taxon>
        <taxon>Collembola</taxon>
        <taxon>Entomobryomorpha</taxon>
        <taxon>Entomobryoidea</taxon>
        <taxon>Orchesellidae</taxon>
        <taxon>Orchesellinae</taxon>
        <taxon>Orchesella</taxon>
    </lineage>
</organism>
<feature type="signal peptide" evidence="1">
    <location>
        <begin position="1"/>
        <end position="17"/>
    </location>
</feature>
<evidence type="ECO:0000256" key="1">
    <source>
        <dbReference type="SAM" id="SignalP"/>
    </source>
</evidence>
<comment type="caution">
    <text evidence="2">The sequence shown here is derived from an EMBL/GenBank/DDBJ whole genome shotgun (WGS) entry which is preliminary data.</text>
</comment>
<proteinExistence type="predicted"/>